<dbReference type="STRING" id="558155.SAMN04487911_10736"/>
<evidence type="ECO:0000256" key="1">
    <source>
        <dbReference type="SAM" id="Phobius"/>
    </source>
</evidence>
<dbReference type="RefSeq" id="WP_072763871.1">
    <property type="nucleotide sequence ID" value="NZ_FQYX01000007.1"/>
</dbReference>
<dbReference type="OrthoDB" id="1467772at2"/>
<feature type="transmembrane region" description="Helical" evidence="1">
    <location>
        <begin position="76"/>
        <end position="92"/>
    </location>
</feature>
<dbReference type="AlphaFoldDB" id="A0A1M6ESW0"/>
<protein>
    <recommendedName>
        <fullName evidence="4">Prenyltransferase</fullName>
    </recommendedName>
</protein>
<evidence type="ECO:0000313" key="3">
    <source>
        <dbReference type="Proteomes" id="UP000184231"/>
    </source>
</evidence>
<feature type="transmembrane region" description="Helical" evidence="1">
    <location>
        <begin position="7"/>
        <end position="33"/>
    </location>
</feature>
<evidence type="ECO:0000313" key="2">
    <source>
        <dbReference type="EMBL" id="SHI88430.1"/>
    </source>
</evidence>
<gene>
    <name evidence="2" type="ORF">SAMN04487911_10736</name>
</gene>
<organism evidence="2 3">
    <name type="scientific">Arenibacter nanhaiticus</name>
    <dbReference type="NCBI Taxonomy" id="558155"/>
    <lineage>
        <taxon>Bacteria</taxon>
        <taxon>Pseudomonadati</taxon>
        <taxon>Bacteroidota</taxon>
        <taxon>Flavobacteriia</taxon>
        <taxon>Flavobacteriales</taxon>
        <taxon>Flavobacteriaceae</taxon>
        <taxon>Arenibacter</taxon>
    </lineage>
</organism>
<keyword evidence="1" id="KW-0472">Membrane</keyword>
<keyword evidence="1" id="KW-1133">Transmembrane helix</keyword>
<proteinExistence type="predicted"/>
<keyword evidence="3" id="KW-1185">Reference proteome</keyword>
<feature type="transmembrane region" description="Helical" evidence="1">
    <location>
        <begin position="223"/>
        <end position="242"/>
    </location>
</feature>
<feature type="transmembrane region" description="Helical" evidence="1">
    <location>
        <begin position="129"/>
        <end position="150"/>
    </location>
</feature>
<reference evidence="2 3" key="1">
    <citation type="submission" date="2016-11" db="EMBL/GenBank/DDBJ databases">
        <authorList>
            <person name="Jaros S."/>
            <person name="Januszkiewicz K."/>
            <person name="Wedrychowicz H."/>
        </authorList>
    </citation>
    <scope>NUCLEOTIDE SEQUENCE [LARGE SCALE GENOMIC DNA]</scope>
    <source>
        <strain evidence="2 3">CGMCC 1.8863</strain>
    </source>
</reference>
<dbReference type="Proteomes" id="UP000184231">
    <property type="component" value="Unassembled WGS sequence"/>
</dbReference>
<feature type="transmembrane region" description="Helical" evidence="1">
    <location>
        <begin position="39"/>
        <end position="56"/>
    </location>
</feature>
<sequence>MKWIKQLFVFYLDASIHVSFAVIALLELTWYFFEKPREVHISYFIFFGTISCYNFVKYGVEAKKYILVSHTYHRKIQLISVLALGAAVYNAFYLDANMLLGLMVLGFATALYAIPMWPKSKNLRSLGGLKIFIVAMVWAGTTVFLPMIPGKDFLSWDVAIEGGQRFIFVLALMLPFEIRDLKYDAPELKTLPQRFGIPKVKRLGTLLMSIFFLLTFFKDSWQSLELFSKGVVAVLLGAMIWYTKENQSTYFASFWVEAIPIFWWGLILGLGYWI</sequence>
<evidence type="ECO:0008006" key="4">
    <source>
        <dbReference type="Google" id="ProtNLM"/>
    </source>
</evidence>
<dbReference type="EMBL" id="FQYX01000007">
    <property type="protein sequence ID" value="SHI88430.1"/>
    <property type="molecule type" value="Genomic_DNA"/>
</dbReference>
<accession>A0A1M6ESW0</accession>
<feature type="transmembrane region" description="Helical" evidence="1">
    <location>
        <begin position="98"/>
        <end position="117"/>
    </location>
</feature>
<feature type="transmembrane region" description="Helical" evidence="1">
    <location>
        <begin position="254"/>
        <end position="273"/>
    </location>
</feature>
<keyword evidence="1" id="KW-0812">Transmembrane</keyword>
<name>A0A1M6ESW0_9FLAO</name>